<dbReference type="OrthoDB" id="406168at2759"/>
<feature type="transmembrane region" description="Helical" evidence="1">
    <location>
        <begin position="62"/>
        <end position="83"/>
    </location>
</feature>
<keyword evidence="1" id="KW-0812">Transmembrane</keyword>
<name>A0A812R4L8_9DINO</name>
<proteinExistence type="predicted"/>
<keyword evidence="3" id="KW-1185">Reference proteome</keyword>
<keyword evidence="1" id="KW-0472">Membrane</keyword>
<dbReference type="Proteomes" id="UP000604046">
    <property type="component" value="Unassembled WGS sequence"/>
</dbReference>
<evidence type="ECO:0000313" key="2">
    <source>
        <dbReference type="EMBL" id="CAE7420996.1"/>
    </source>
</evidence>
<evidence type="ECO:0000256" key="1">
    <source>
        <dbReference type="SAM" id="Phobius"/>
    </source>
</evidence>
<sequence>MWFCCRLPQMCQADCCNEFATNPQVQLLYIIAAITYIVSAFLAGVLLVVVDVNTLRFAEPNIFLLAWIVEIIGLAVIVAWITMVSSRCCAPCCCKEQMPDVQACPLGECNANNLTLLDFPFHVAMIGILASRFLIEVLKTLGTDVDEDVEWSVLLWVVLAQVHENIANNSVCRARTYIRQPAM</sequence>
<accession>A0A812R4L8</accession>
<keyword evidence="1" id="KW-1133">Transmembrane helix</keyword>
<dbReference type="EMBL" id="CAJNDS010002301">
    <property type="protein sequence ID" value="CAE7420996.1"/>
    <property type="molecule type" value="Genomic_DNA"/>
</dbReference>
<organism evidence="2 3">
    <name type="scientific">Symbiodinium natans</name>
    <dbReference type="NCBI Taxonomy" id="878477"/>
    <lineage>
        <taxon>Eukaryota</taxon>
        <taxon>Sar</taxon>
        <taxon>Alveolata</taxon>
        <taxon>Dinophyceae</taxon>
        <taxon>Suessiales</taxon>
        <taxon>Symbiodiniaceae</taxon>
        <taxon>Symbiodinium</taxon>
    </lineage>
</organism>
<gene>
    <name evidence="2" type="ORF">SNAT2548_LOCUS22903</name>
</gene>
<feature type="transmembrane region" description="Helical" evidence="1">
    <location>
        <begin position="27"/>
        <end position="50"/>
    </location>
</feature>
<evidence type="ECO:0000313" key="3">
    <source>
        <dbReference type="Proteomes" id="UP000604046"/>
    </source>
</evidence>
<dbReference type="AlphaFoldDB" id="A0A812R4L8"/>
<reference evidence="2" key="1">
    <citation type="submission" date="2021-02" db="EMBL/GenBank/DDBJ databases">
        <authorList>
            <person name="Dougan E. K."/>
            <person name="Rhodes N."/>
            <person name="Thang M."/>
            <person name="Chan C."/>
        </authorList>
    </citation>
    <scope>NUCLEOTIDE SEQUENCE</scope>
</reference>
<protein>
    <submittedName>
        <fullName evidence="2">Uncharacterized protein</fullName>
    </submittedName>
</protein>
<comment type="caution">
    <text evidence="2">The sequence shown here is derived from an EMBL/GenBank/DDBJ whole genome shotgun (WGS) entry which is preliminary data.</text>
</comment>